<dbReference type="GO" id="GO:0008142">
    <property type="term" value="F:oxysterol binding"/>
    <property type="evidence" value="ECO:0007669"/>
    <property type="project" value="TreeGrafter"/>
</dbReference>
<evidence type="ECO:0000313" key="4">
    <source>
        <dbReference type="Proteomes" id="UP001303373"/>
    </source>
</evidence>
<organism evidence="3 4">
    <name type="scientific">Acrodontium crateriforme</name>
    <dbReference type="NCBI Taxonomy" id="150365"/>
    <lineage>
        <taxon>Eukaryota</taxon>
        <taxon>Fungi</taxon>
        <taxon>Dikarya</taxon>
        <taxon>Ascomycota</taxon>
        <taxon>Pezizomycotina</taxon>
        <taxon>Dothideomycetes</taxon>
        <taxon>Dothideomycetidae</taxon>
        <taxon>Mycosphaerellales</taxon>
        <taxon>Teratosphaeriaceae</taxon>
        <taxon>Acrodontium</taxon>
    </lineage>
</organism>
<gene>
    <name evidence="3" type="ORF">R9X50_00404700</name>
</gene>
<dbReference type="Gene3D" id="3.30.70.3490">
    <property type="match status" value="1"/>
</dbReference>
<comment type="similarity">
    <text evidence="1 2">Belongs to the OSBP family.</text>
</comment>
<dbReference type="PROSITE" id="PS01013">
    <property type="entry name" value="OSBP"/>
    <property type="match status" value="1"/>
</dbReference>
<dbReference type="AlphaFoldDB" id="A0AAQ3M7A5"/>
<dbReference type="PANTHER" id="PTHR10972:SF92">
    <property type="entry name" value="OXYSTEROL BINDING PROTEIN"/>
    <property type="match status" value="1"/>
</dbReference>
<dbReference type="InterPro" id="IPR037239">
    <property type="entry name" value="OSBP_sf"/>
</dbReference>
<dbReference type="Gene3D" id="2.40.160.120">
    <property type="match status" value="1"/>
</dbReference>
<dbReference type="PANTHER" id="PTHR10972">
    <property type="entry name" value="OXYSTEROL-BINDING PROTEIN-RELATED"/>
    <property type="match status" value="1"/>
</dbReference>
<evidence type="ECO:0000256" key="1">
    <source>
        <dbReference type="ARBA" id="ARBA00008842"/>
    </source>
</evidence>
<dbReference type="EMBL" id="CP138584">
    <property type="protein sequence ID" value="WPH01211.1"/>
    <property type="molecule type" value="Genomic_DNA"/>
</dbReference>
<dbReference type="Gene3D" id="1.10.287.2720">
    <property type="match status" value="1"/>
</dbReference>
<name>A0AAQ3M7A5_9PEZI</name>
<sequence length="398" mass="44224">MADGTSHQSSHQSSLKQFLSSIATIKGDLSNITAPPFVLADKSTTEFPRFWIGDPAIFCAPAKVLDPARRMLAVLKWWLSCQKSQNYGGREPQDGIKKPLNAFLGEVFIGEVGPVDDVTRLVSEQVSHHPPVTACYLWNAKHGIHAEGYTRQEITFNGTVNIKQIGHAVLRLDAFDEDYLIPLPNIHVKGVVTGSPYPELTDSYSIVSSSGLIADVNFSGKGMLGITGKKNHFEATVHRIEDSKRKDVLFTGEGSWSDSFTFKDNNGTEIESYNVTNASTTEFRTLPLEKQDPWESRRAWAGVINGIHSGDMQTIANHKTALEEAQRALRKQSETNETAWKPLFFLKEKSNPQVDRLLALIGASSDSENTLGSWRFDMTKVDLRRPWRGTLTPYGQGM</sequence>
<dbReference type="Proteomes" id="UP001303373">
    <property type="component" value="Chromosome 5"/>
</dbReference>
<evidence type="ECO:0000313" key="3">
    <source>
        <dbReference type="EMBL" id="WPH01211.1"/>
    </source>
</evidence>
<dbReference type="InterPro" id="IPR018494">
    <property type="entry name" value="Oxysterol-bd_CS"/>
</dbReference>
<accession>A0AAQ3M7A5</accession>
<keyword evidence="4" id="KW-1185">Reference proteome</keyword>
<dbReference type="InterPro" id="IPR000648">
    <property type="entry name" value="Oxysterol-bd"/>
</dbReference>
<dbReference type="SUPFAM" id="SSF144000">
    <property type="entry name" value="Oxysterol-binding protein-like"/>
    <property type="match status" value="1"/>
</dbReference>
<protein>
    <submittedName>
        <fullName evidence="3">Oxysterol-binding protein-like 4</fullName>
    </submittedName>
</protein>
<proteinExistence type="inferred from homology"/>
<dbReference type="GO" id="GO:0005829">
    <property type="term" value="C:cytosol"/>
    <property type="evidence" value="ECO:0007669"/>
    <property type="project" value="TreeGrafter"/>
</dbReference>
<dbReference type="GO" id="GO:0016020">
    <property type="term" value="C:membrane"/>
    <property type="evidence" value="ECO:0007669"/>
    <property type="project" value="TreeGrafter"/>
</dbReference>
<dbReference type="Pfam" id="PF01237">
    <property type="entry name" value="Oxysterol_BP"/>
    <property type="match status" value="1"/>
</dbReference>
<reference evidence="3 4" key="1">
    <citation type="submission" date="2023-11" db="EMBL/GenBank/DDBJ databases">
        <title>An acidophilic fungus is an integral part of prey digestion in a carnivorous sundew plant.</title>
        <authorList>
            <person name="Tsai I.J."/>
        </authorList>
    </citation>
    <scope>NUCLEOTIDE SEQUENCE [LARGE SCALE GENOMIC DNA]</scope>
    <source>
        <strain evidence="3">169a</strain>
    </source>
</reference>
<evidence type="ECO:0000256" key="2">
    <source>
        <dbReference type="RuleBase" id="RU003844"/>
    </source>
</evidence>